<dbReference type="Proteomes" id="UP000221469">
    <property type="component" value="Segment"/>
</dbReference>
<protein>
    <submittedName>
        <fullName evidence="1">Tail assembly chaperone</fullName>
    </submittedName>
</protein>
<sequence>MATRSTKASSTEALEEEVDEVWAKLQTENHIPPLTFKGLTFNEPTKAQIDAWRAAKTVEEGERALFGDLYDAVHELFDPLPQHIWENFNVLYLKHMFGTSGDDALKG</sequence>
<reference evidence="1 2" key="1">
    <citation type="submission" date="2015-08" db="EMBL/GenBank/DDBJ databases">
        <authorList>
            <person name="Barekzi N."/>
            <person name="Doss J.H."/>
            <person name="Bluford J."/>
            <person name="Fizer S."/>
            <person name="Garofalo A.E."/>
            <person name="Gasalao M.B."/>
            <person name="Griffin J."/>
            <person name="Henderson C.M."/>
            <person name="Hyre A.N."/>
            <person name="Irons L.B."/>
            <person name="Jafree E."/>
            <person name="Kanda K."/>
            <person name="Matthews D."/>
            <person name="Mclaren B."/>
            <person name="Moriarty A."/>
            <person name="Northam N."/>
            <person name="Ryan M."/>
            <person name="Smith D.E."/>
            <person name="Vanselow D."/>
            <person name="Welch J."/>
            <person name="Gauthier D."/>
            <person name="Anders K.R."/>
            <person name="Bradley K.W."/>
            <person name="Asai D.J."/>
            <person name="Bowman C.A."/>
            <person name="Russell D.A."/>
            <person name="Pope W.H."/>
            <person name="Jacobs-Sera D."/>
            <person name="Hendrix R.W."/>
            <person name="Hatfull G.F."/>
        </authorList>
    </citation>
    <scope>NUCLEOTIDE SEQUENCE [LARGE SCALE GENOMIC DNA]</scope>
</reference>
<evidence type="ECO:0000313" key="2">
    <source>
        <dbReference type="Proteomes" id="UP000221469"/>
    </source>
</evidence>
<name>A0A0M4S3Z5_9CAUD</name>
<accession>A0A0M4S3Z5</accession>
<proteinExistence type="predicted"/>
<evidence type="ECO:0000313" key="1">
    <source>
        <dbReference type="EMBL" id="ALF00552.1"/>
    </source>
</evidence>
<gene>
    <name evidence="1" type="ORF">SEA_BRICOLE_24</name>
</gene>
<dbReference type="EMBL" id="KT591491">
    <property type="protein sequence ID" value="ALF00552.1"/>
    <property type="molecule type" value="Genomic_DNA"/>
</dbReference>
<organism evidence="1 2">
    <name type="scientific">Mycobacterium phage Bricole</name>
    <dbReference type="NCBI Taxonomy" id="1718601"/>
    <lineage>
        <taxon>Viruses</taxon>
        <taxon>Duplodnaviria</taxon>
        <taxon>Heunggongvirae</taxon>
        <taxon>Uroviricota</taxon>
        <taxon>Caudoviricetes</taxon>
        <taxon>Vilmaviridae</taxon>
        <taxon>Mclasvirinae</taxon>
        <taxon>Bongovirus</taxon>
        <taxon>Bongovirus bongo</taxon>
    </lineage>
</organism>